<feature type="binding site" evidence="10">
    <location>
        <begin position="81"/>
        <end position="83"/>
    </location>
    <ligand>
        <name>L-histidine</name>
        <dbReference type="ChEBI" id="CHEBI:57595"/>
    </ligand>
</feature>
<dbReference type="PIRSF" id="PIRSF001549">
    <property type="entry name" value="His-tRNA_synth"/>
    <property type="match status" value="1"/>
</dbReference>
<evidence type="ECO:0000256" key="7">
    <source>
        <dbReference type="ARBA" id="ARBA00023102"/>
    </source>
</evidence>
<dbReference type="NCBIfam" id="TIGR00443">
    <property type="entry name" value="hisZ_biosyn_reg"/>
    <property type="match status" value="1"/>
</dbReference>
<dbReference type="GO" id="GO:0140096">
    <property type="term" value="F:catalytic activity, acting on a protein"/>
    <property type="evidence" value="ECO:0007669"/>
    <property type="project" value="UniProtKB-ARBA"/>
</dbReference>
<feature type="binding site" evidence="10">
    <location>
        <begin position="274"/>
        <end position="275"/>
    </location>
    <ligand>
        <name>L-histidine</name>
        <dbReference type="ChEBI" id="CHEBI:57595"/>
    </ligand>
</feature>
<evidence type="ECO:0000256" key="1">
    <source>
        <dbReference type="ARBA" id="ARBA00004496"/>
    </source>
</evidence>
<reference evidence="12" key="1">
    <citation type="submission" date="2021-10" db="EMBL/GenBank/DDBJ databases">
        <title>Anaerobic single-cell dispensing facilitates the cultivation of human gut bacteria.</title>
        <authorList>
            <person name="Afrizal A."/>
        </authorList>
    </citation>
    <scope>NUCLEOTIDE SEQUENCE</scope>
    <source>
        <strain evidence="12">CLA-AA-H274</strain>
    </source>
</reference>
<protein>
    <recommendedName>
        <fullName evidence="4 9">ATP phosphoribosyltransferase regulatory subunit</fullName>
    </recommendedName>
</protein>
<dbReference type="GO" id="GO:0006427">
    <property type="term" value="P:histidyl-tRNA aminoacylation"/>
    <property type="evidence" value="ECO:0007669"/>
    <property type="project" value="TreeGrafter"/>
</dbReference>
<keyword evidence="7 9" id="KW-0368">Histidine biosynthesis</keyword>
<evidence type="ECO:0000313" key="13">
    <source>
        <dbReference type="Proteomes" id="UP001198962"/>
    </source>
</evidence>
<dbReference type="SUPFAM" id="SSF55681">
    <property type="entry name" value="Class II aaRS and biotin synthetases"/>
    <property type="match status" value="1"/>
</dbReference>
<evidence type="ECO:0000256" key="4">
    <source>
        <dbReference type="ARBA" id="ARBA00020397"/>
    </source>
</evidence>
<dbReference type="PANTHER" id="PTHR43707">
    <property type="entry name" value="HISTIDYL-TRNA SYNTHETASE"/>
    <property type="match status" value="1"/>
</dbReference>
<evidence type="ECO:0000256" key="6">
    <source>
        <dbReference type="ARBA" id="ARBA00022605"/>
    </source>
</evidence>
<dbReference type="RefSeq" id="WP_177976761.1">
    <property type="nucleotide sequence ID" value="NZ_JAJEPU010000018.1"/>
</dbReference>
<evidence type="ECO:0000259" key="11">
    <source>
        <dbReference type="PROSITE" id="PS50862"/>
    </source>
</evidence>
<dbReference type="GO" id="GO:0005737">
    <property type="term" value="C:cytoplasm"/>
    <property type="evidence" value="ECO:0007669"/>
    <property type="project" value="UniProtKB-SubCell"/>
</dbReference>
<name>A0AAE3AN25_9FIRM</name>
<dbReference type="AlphaFoldDB" id="A0AAE3AN25"/>
<comment type="pathway">
    <text evidence="2 9">Amino-acid biosynthesis; L-histidine biosynthesis; L-histidine from 5-phospho-alpha-D-ribose 1-diphosphate: step 1/9.</text>
</comment>
<evidence type="ECO:0000256" key="9">
    <source>
        <dbReference type="HAMAP-Rule" id="MF_00125"/>
    </source>
</evidence>
<feature type="binding site" evidence="10">
    <location>
        <position position="125"/>
    </location>
    <ligand>
        <name>L-histidine</name>
        <dbReference type="ChEBI" id="CHEBI:57595"/>
    </ligand>
</feature>
<evidence type="ECO:0000313" key="12">
    <source>
        <dbReference type="EMBL" id="MCC2164721.1"/>
    </source>
</evidence>
<dbReference type="EMBL" id="JAJEPU010000018">
    <property type="protein sequence ID" value="MCC2164721.1"/>
    <property type="molecule type" value="Genomic_DNA"/>
</dbReference>
<feature type="domain" description="Aminoacyl-transfer RNA synthetases class-II family profile" evidence="11">
    <location>
        <begin position="26"/>
        <end position="324"/>
    </location>
</feature>
<dbReference type="InterPro" id="IPR006195">
    <property type="entry name" value="aa-tRNA-synth_II"/>
</dbReference>
<dbReference type="HAMAP" id="MF_00125">
    <property type="entry name" value="HisZ"/>
    <property type="match status" value="1"/>
</dbReference>
<dbReference type="InterPro" id="IPR045864">
    <property type="entry name" value="aa-tRNA-synth_II/BPL/LPL"/>
</dbReference>
<feature type="binding site" evidence="10">
    <location>
        <position position="129"/>
    </location>
    <ligand>
        <name>L-histidine</name>
        <dbReference type="ChEBI" id="CHEBI:57595"/>
    </ligand>
</feature>
<dbReference type="CDD" id="cd00773">
    <property type="entry name" value="HisRS-like_core"/>
    <property type="match status" value="1"/>
</dbReference>
<proteinExistence type="inferred from homology"/>
<comment type="miscellaneous">
    <text evidence="9">This function is generally fulfilled by the C-terminal part of HisG, which is missing in some bacteria such as this one.</text>
</comment>
<dbReference type="Pfam" id="PF13393">
    <property type="entry name" value="tRNA-synt_His"/>
    <property type="match status" value="1"/>
</dbReference>
<evidence type="ECO:0000256" key="5">
    <source>
        <dbReference type="ARBA" id="ARBA00022490"/>
    </source>
</evidence>
<dbReference type="InterPro" id="IPR004516">
    <property type="entry name" value="HisRS/HisZ"/>
</dbReference>
<keyword evidence="5 9" id="KW-0963">Cytoplasm</keyword>
<evidence type="ECO:0000256" key="3">
    <source>
        <dbReference type="ARBA" id="ARBA00005539"/>
    </source>
</evidence>
<dbReference type="InterPro" id="IPR041715">
    <property type="entry name" value="HisRS-like_core"/>
</dbReference>
<dbReference type="GO" id="GO:0000105">
    <property type="term" value="P:L-histidine biosynthetic process"/>
    <property type="evidence" value="ECO:0007669"/>
    <property type="project" value="UniProtKB-UniRule"/>
</dbReference>
<keyword evidence="13" id="KW-1185">Reference proteome</keyword>
<gene>
    <name evidence="9 12" type="primary">hisZ</name>
    <name evidence="12" type="ORF">LKD32_07475</name>
</gene>
<comment type="subcellular location">
    <subcellularLocation>
        <location evidence="1 9">Cytoplasm</location>
    </subcellularLocation>
</comment>
<keyword evidence="6 9" id="KW-0028">Amino-acid biosynthesis</keyword>
<organism evidence="12 13">
    <name type="scientific">Brotaphodocola catenula</name>
    <dbReference type="NCBI Taxonomy" id="2885361"/>
    <lineage>
        <taxon>Bacteria</taxon>
        <taxon>Bacillati</taxon>
        <taxon>Bacillota</taxon>
        <taxon>Clostridia</taxon>
        <taxon>Lachnospirales</taxon>
        <taxon>Lachnospiraceae</taxon>
        <taxon>Brotaphodocola</taxon>
    </lineage>
</organism>
<evidence type="ECO:0000256" key="10">
    <source>
        <dbReference type="PIRSR" id="PIRSR001549-1"/>
    </source>
</evidence>
<dbReference type="Proteomes" id="UP001198962">
    <property type="component" value="Unassembled WGS sequence"/>
</dbReference>
<comment type="similarity">
    <text evidence="3 9">Belongs to the class-II aminoacyl-tRNA synthetase family. HisZ subfamily.</text>
</comment>
<evidence type="ECO:0000256" key="8">
    <source>
        <dbReference type="ARBA" id="ARBA00025246"/>
    </source>
</evidence>
<comment type="caution">
    <text evidence="12">The sequence shown here is derived from an EMBL/GenBank/DDBJ whole genome shotgun (WGS) entry which is preliminary data.</text>
</comment>
<dbReference type="GO" id="GO:0004821">
    <property type="term" value="F:histidine-tRNA ligase activity"/>
    <property type="evidence" value="ECO:0007669"/>
    <property type="project" value="TreeGrafter"/>
</dbReference>
<dbReference type="Gene3D" id="3.30.930.10">
    <property type="entry name" value="Bira Bifunctional Protein, Domain 2"/>
    <property type="match status" value="1"/>
</dbReference>
<comment type="function">
    <text evidence="8 9">Required for the first step of histidine biosynthesis. May allow the feedback regulation of ATP phosphoribosyltransferase activity by histidine.</text>
</comment>
<dbReference type="GO" id="GO:0016757">
    <property type="term" value="F:glycosyltransferase activity"/>
    <property type="evidence" value="ECO:0007669"/>
    <property type="project" value="UniProtKB-KW"/>
</dbReference>
<evidence type="ECO:0000256" key="2">
    <source>
        <dbReference type="ARBA" id="ARBA00004667"/>
    </source>
</evidence>
<dbReference type="PANTHER" id="PTHR43707:SF6">
    <property type="entry name" value="ATP PHOSPHORIBOSYLTRANSFERASE REGULATORY SUBUNIT"/>
    <property type="match status" value="1"/>
</dbReference>
<sequence>MNNQLLHTPDGVRDIYGDECARKLAVQEQIKNVFHLYGYQNIETPAFEFFDIFKAERGSVDSREMYKFFDRENNTLVLRPDITPSIARCVAKYFMDEQLPLRLCYLGSTFQNSTSYRGRLKEATQTGVEMIGDDLIDADAEMIAIAIDALKATGLKEFQVELGQVDFYRGLLEEAHMDEETQDQLRELIENKNYFGVEELLSEQTMSPELKRLFLKLPELFGDIDQIRLAKSMTSNLRAVRAIERLEKIQEILDSYGLGDYVSYDLGMLSKYSYYTGIIFKAYTYGTGDYIVAGGRYDKLLEQFGKNAPAVGFAIEVDRLMSALSRQKICTKTDDVDTMILYEESARAEAIRMAGELRAEKKSVQLLRKDSLHSFSEYLACASRQKIKSLIYLDGDGKRAVKYSTEDGEVQA</sequence>
<comment type="subunit">
    <text evidence="9">Heteromultimer composed of HisG and HisZ subunits.</text>
</comment>
<keyword evidence="12" id="KW-0328">Glycosyltransferase</keyword>
<dbReference type="InterPro" id="IPR004517">
    <property type="entry name" value="HisZ"/>
</dbReference>
<accession>A0AAE3AN25</accession>
<dbReference type="PROSITE" id="PS50862">
    <property type="entry name" value="AA_TRNA_LIGASE_II"/>
    <property type="match status" value="1"/>
</dbReference>
<keyword evidence="12" id="KW-0808">Transferase</keyword>